<dbReference type="AlphaFoldDB" id="A0A8T3VMF5"/>
<dbReference type="PROSITE" id="PS01137">
    <property type="entry name" value="TATD_1"/>
    <property type="match status" value="1"/>
</dbReference>
<feature type="binding site" evidence="3">
    <location>
        <position position="5"/>
    </location>
    <ligand>
        <name>a divalent metal cation</name>
        <dbReference type="ChEBI" id="CHEBI:60240"/>
        <label>1</label>
    </ligand>
</feature>
<feature type="binding site" evidence="3">
    <location>
        <position position="131"/>
    </location>
    <ligand>
        <name>a divalent metal cation</name>
        <dbReference type="ChEBI" id="CHEBI:60240"/>
        <label>2</label>
    </ligand>
</feature>
<dbReference type="InterPro" id="IPR018228">
    <property type="entry name" value="DNase_TatD-rel_CS"/>
</dbReference>
<accession>A0A8T3VMF5</accession>
<organism evidence="4 5">
    <name type="scientific">Methanobrevibacter olleyae</name>
    <dbReference type="NCBI Taxonomy" id="294671"/>
    <lineage>
        <taxon>Archaea</taxon>
        <taxon>Methanobacteriati</taxon>
        <taxon>Methanobacteriota</taxon>
        <taxon>Methanomada group</taxon>
        <taxon>Methanobacteria</taxon>
        <taxon>Methanobacteriales</taxon>
        <taxon>Methanobacteriaceae</taxon>
        <taxon>Methanobrevibacter</taxon>
    </lineage>
</organism>
<evidence type="ECO:0000256" key="1">
    <source>
        <dbReference type="ARBA" id="ARBA00022723"/>
    </source>
</evidence>
<sequence length="253" mass="29145">MIDTHCHIDFDEFDEDRDKVISRAKEKLNAVINSGYGLKSNAKALALSREYEGFVYPTFGFHPVSSQNSPQEEIDAAHKQMIEHLDEIFAVGEVGMDFFYCTDKALRARQQEIFTGFIEIANEYRKPLLIHGRDCEKKIFNLLKDYDDIPKVIYHCYGGSLKTARKILDMEDHYLSCSTMVCYSQRHQDLFKEIPIERILTETDSPYLAMTKDERNEPANVALAVEKLAELHEISVDDVSLQTEKNARYVFGI</sequence>
<evidence type="ECO:0000256" key="2">
    <source>
        <dbReference type="ARBA" id="ARBA00022801"/>
    </source>
</evidence>
<feature type="binding site" evidence="3">
    <location>
        <position position="7"/>
    </location>
    <ligand>
        <name>a divalent metal cation</name>
        <dbReference type="ChEBI" id="CHEBI:60240"/>
        <label>1</label>
    </ligand>
</feature>
<protein>
    <submittedName>
        <fullName evidence="4">TatD family deoxyribonuclease</fullName>
    </submittedName>
</protein>
<dbReference type="PANTHER" id="PTHR46124">
    <property type="entry name" value="D-AMINOACYL-TRNA DEACYLASE"/>
    <property type="match status" value="1"/>
</dbReference>
<reference evidence="4" key="1">
    <citation type="submission" date="2019-04" db="EMBL/GenBank/DDBJ databases">
        <title>Evolution of Biomass-Degrading Anaerobic Consortia Revealed by Metagenomics.</title>
        <authorList>
            <person name="Peng X."/>
        </authorList>
    </citation>
    <scope>NUCLEOTIDE SEQUENCE</scope>
    <source>
        <strain evidence="4">SIG14</strain>
    </source>
</reference>
<feature type="binding site" evidence="3">
    <location>
        <position position="93"/>
    </location>
    <ligand>
        <name>a divalent metal cation</name>
        <dbReference type="ChEBI" id="CHEBI:60240"/>
        <label>1</label>
    </ligand>
</feature>
<dbReference type="GO" id="GO:0004536">
    <property type="term" value="F:DNA nuclease activity"/>
    <property type="evidence" value="ECO:0007669"/>
    <property type="project" value="InterPro"/>
</dbReference>
<dbReference type="NCBIfam" id="TIGR00010">
    <property type="entry name" value="YchF/TatD family DNA exonuclease"/>
    <property type="match status" value="1"/>
</dbReference>
<dbReference type="PANTHER" id="PTHR46124:SF2">
    <property type="entry name" value="D-AMINOACYL-TRNA DEACYLASE"/>
    <property type="match status" value="1"/>
</dbReference>
<name>A0A8T3VMF5_METOL</name>
<dbReference type="GO" id="GO:0016788">
    <property type="term" value="F:hydrolase activity, acting on ester bonds"/>
    <property type="evidence" value="ECO:0007669"/>
    <property type="project" value="InterPro"/>
</dbReference>
<keyword evidence="1 3" id="KW-0479">Metal-binding</keyword>
<gene>
    <name evidence="4" type="ORF">E7Z75_06150</name>
</gene>
<feature type="binding site" evidence="3">
    <location>
        <position position="155"/>
    </location>
    <ligand>
        <name>a divalent metal cation</name>
        <dbReference type="ChEBI" id="CHEBI:60240"/>
        <label>2</label>
    </ligand>
</feature>
<keyword evidence="2" id="KW-0378">Hydrolase</keyword>
<dbReference type="InterPro" id="IPR015991">
    <property type="entry name" value="TatD/YcfH-like"/>
</dbReference>
<feature type="binding site" evidence="3">
    <location>
        <position position="204"/>
    </location>
    <ligand>
        <name>a divalent metal cation</name>
        <dbReference type="ChEBI" id="CHEBI:60240"/>
        <label>1</label>
    </ligand>
</feature>
<dbReference type="InterPro" id="IPR032466">
    <property type="entry name" value="Metal_Hydrolase"/>
</dbReference>
<dbReference type="Pfam" id="PF01026">
    <property type="entry name" value="TatD_DNase"/>
    <property type="match status" value="1"/>
</dbReference>
<evidence type="ECO:0000313" key="4">
    <source>
        <dbReference type="EMBL" id="MBE6512704.1"/>
    </source>
</evidence>
<proteinExistence type="predicted"/>
<evidence type="ECO:0000313" key="5">
    <source>
        <dbReference type="Proteomes" id="UP000732619"/>
    </source>
</evidence>
<dbReference type="PIRSF" id="PIRSF005902">
    <property type="entry name" value="DNase_TatD"/>
    <property type="match status" value="1"/>
</dbReference>
<comment type="caution">
    <text evidence="4">The sequence shown here is derived from an EMBL/GenBank/DDBJ whole genome shotgun (WGS) entry which is preliminary data.</text>
</comment>
<dbReference type="Proteomes" id="UP000732619">
    <property type="component" value="Unassembled WGS sequence"/>
</dbReference>
<dbReference type="GO" id="GO:0046872">
    <property type="term" value="F:metal ion binding"/>
    <property type="evidence" value="ECO:0007669"/>
    <property type="project" value="UniProtKB-KW"/>
</dbReference>
<dbReference type="CDD" id="cd01310">
    <property type="entry name" value="TatD_DNAse"/>
    <property type="match status" value="1"/>
</dbReference>
<evidence type="ECO:0000256" key="3">
    <source>
        <dbReference type="PIRSR" id="PIRSR005902-1"/>
    </source>
</evidence>
<dbReference type="Gene3D" id="3.20.20.140">
    <property type="entry name" value="Metal-dependent hydrolases"/>
    <property type="match status" value="1"/>
</dbReference>
<dbReference type="InterPro" id="IPR001130">
    <property type="entry name" value="TatD-like"/>
</dbReference>
<dbReference type="EMBL" id="SUTG01000027">
    <property type="protein sequence ID" value="MBE6512704.1"/>
    <property type="molecule type" value="Genomic_DNA"/>
</dbReference>
<dbReference type="SUPFAM" id="SSF51556">
    <property type="entry name" value="Metallo-dependent hydrolases"/>
    <property type="match status" value="1"/>
</dbReference>